<keyword evidence="9" id="KW-1185">Reference proteome</keyword>
<evidence type="ECO:0008006" key="10">
    <source>
        <dbReference type="Google" id="ProtNLM"/>
    </source>
</evidence>
<dbReference type="EMBL" id="MZMZ02000267">
    <property type="protein sequence ID" value="RQM31064.1"/>
    <property type="molecule type" value="Genomic_DNA"/>
</dbReference>
<dbReference type="AlphaFoldDB" id="A0A397F4Y9"/>
<organism evidence="4 7">
    <name type="scientific">Aphanomyces astaci</name>
    <name type="common">Crayfish plague agent</name>
    <dbReference type="NCBI Taxonomy" id="112090"/>
    <lineage>
        <taxon>Eukaryota</taxon>
        <taxon>Sar</taxon>
        <taxon>Stramenopiles</taxon>
        <taxon>Oomycota</taxon>
        <taxon>Saprolegniomycetes</taxon>
        <taxon>Saprolegniales</taxon>
        <taxon>Verrucalvaceae</taxon>
        <taxon>Aphanomyces</taxon>
    </lineage>
</organism>
<feature type="compositionally biased region" description="Low complexity" evidence="1">
    <location>
        <begin position="24"/>
        <end position="39"/>
    </location>
</feature>
<protein>
    <recommendedName>
        <fullName evidence="10">No apical meristem-associated C-terminal domain-containing protein</fullName>
    </recommendedName>
</protein>
<evidence type="ECO:0000313" key="8">
    <source>
        <dbReference type="Proteomes" id="UP000283543"/>
    </source>
</evidence>
<evidence type="ECO:0000313" key="7">
    <source>
        <dbReference type="Proteomes" id="UP000266196"/>
    </source>
</evidence>
<dbReference type="EMBL" id="QUTE01010110">
    <property type="protein sequence ID" value="RHZ15309.1"/>
    <property type="molecule type" value="Genomic_DNA"/>
</dbReference>
<accession>A0A397F4Y9</accession>
<reference evidence="6 7" key="2">
    <citation type="submission" date="2018-08" db="EMBL/GenBank/DDBJ databases">
        <title>Aphanomyces genome sequencing and annotation.</title>
        <authorList>
            <person name="Minardi D."/>
            <person name="Oidtmann B."/>
            <person name="Van Der Giezen M."/>
            <person name="Studholme D.J."/>
        </authorList>
    </citation>
    <scope>NUCLEOTIDE SEQUENCE [LARGE SCALE GENOMIC DNA]</scope>
    <source>
        <strain evidence="4 7">197901</strain>
        <strain evidence="2 6">SA</strain>
        <strain evidence="3 8">Si</strain>
    </source>
</reference>
<dbReference type="Proteomes" id="UP000283543">
    <property type="component" value="Unassembled WGS sequence"/>
</dbReference>
<evidence type="ECO:0000313" key="4">
    <source>
        <dbReference type="EMBL" id="RHZ15309.1"/>
    </source>
</evidence>
<gene>
    <name evidence="5" type="ORF">B5M09_011597</name>
    <name evidence="4" type="ORF">DYB31_012784</name>
    <name evidence="3" type="ORF">DYB34_012418</name>
    <name evidence="2" type="ORF">DYB38_003962</name>
</gene>
<evidence type="ECO:0000313" key="5">
    <source>
        <dbReference type="EMBL" id="RQM31064.1"/>
    </source>
</evidence>
<dbReference type="EMBL" id="QUTB01003836">
    <property type="protein sequence ID" value="RHY65829.1"/>
    <property type="molecule type" value="Genomic_DNA"/>
</dbReference>
<evidence type="ECO:0000313" key="6">
    <source>
        <dbReference type="Proteomes" id="UP000265716"/>
    </source>
</evidence>
<dbReference type="EMBL" id="QUTC01007170">
    <property type="protein sequence ID" value="RHY48794.1"/>
    <property type="molecule type" value="Genomic_DNA"/>
</dbReference>
<evidence type="ECO:0000313" key="9">
    <source>
        <dbReference type="Proteomes" id="UP000284702"/>
    </source>
</evidence>
<name>A0A397F4Y9_APHAT</name>
<evidence type="ECO:0000313" key="2">
    <source>
        <dbReference type="EMBL" id="RHY48794.1"/>
    </source>
</evidence>
<evidence type="ECO:0000256" key="1">
    <source>
        <dbReference type="SAM" id="MobiDB-lite"/>
    </source>
</evidence>
<reference evidence="5 9" key="1">
    <citation type="submission" date="2018-07" db="EMBL/GenBank/DDBJ databases">
        <title>Annotation of Aphanomyces astaci genome assembly.</title>
        <authorList>
            <person name="Studholme D.J."/>
        </authorList>
    </citation>
    <scope>NUCLEOTIDE SEQUENCE [LARGE SCALE GENOMIC DNA]</scope>
    <source>
        <strain evidence="5">Pc</strain>
    </source>
</reference>
<dbReference type="Proteomes" id="UP000265716">
    <property type="component" value="Unassembled WGS sequence"/>
</dbReference>
<dbReference type="Proteomes" id="UP000284702">
    <property type="component" value="Unassembled WGS sequence"/>
</dbReference>
<dbReference type="Proteomes" id="UP000266196">
    <property type="component" value="Unassembled WGS sequence"/>
</dbReference>
<evidence type="ECO:0000313" key="3">
    <source>
        <dbReference type="EMBL" id="RHY65829.1"/>
    </source>
</evidence>
<comment type="caution">
    <text evidence="4">The sequence shown here is derived from an EMBL/GenBank/DDBJ whole genome shotgun (WGS) entry which is preliminary data.</text>
</comment>
<sequence>MSQFPADVPFEAPGQYDDDDDLDPSSQEHPQPQHSQHISQEYFKVDKPSYVWSVIYKLKTPQLNKRQKMCFYVCIKCIEENVPWQDCLINLVKQNPSNGTLHIKNRHPVVWNDHVDAQAGIEKKEKAKLEVGATTNNVQATPPAVSRKRARPSPYQPSIESLELPRVNVASLLPPKQYDEDITNAERETLELRRLDIELRYDLESQRLAIERHREERSEREFELKQRLMLAQTKEAEFNLKANRMRVKLEMTKLGATAQQLSLVLGDELKNSRDASISELSNAFRTIRDNQPTQLPKAMYLMTSQVSCPASRVFIALMFRSVAGANA</sequence>
<proteinExistence type="predicted"/>
<feature type="region of interest" description="Disordered" evidence="1">
    <location>
        <begin position="1"/>
        <end position="39"/>
    </location>
</feature>